<name>A0A0F9IBL3_9ZZZZ</name>
<evidence type="ECO:0000256" key="1">
    <source>
        <dbReference type="SAM" id="MobiDB-lite"/>
    </source>
</evidence>
<evidence type="ECO:0000313" key="2">
    <source>
        <dbReference type="EMBL" id="KKM17109.1"/>
    </source>
</evidence>
<feature type="region of interest" description="Disordered" evidence="1">
    <location>
        <begin position="44"/>
        <end position="74"/>
    </location>
</feature>
<dbReference type="EMBL" id="LAZR01014524">
    <property type="protein sequence ID" value="KKM17109.1"/>
    <property type="molecule type" value="Genomic_DNA"/>
</dbReference>
<comment type="caution">
    <text evidence="2">The sequence shown here is derived from an EMBL/GenBank/DDBJ whole genome shotgun (WGS) entry which is preliminary data.</text>
</comment>
<feature type="compositionally biased region" description="Polar residues" evidence="1">
    <location>
        <begin position="52"/>
        <end position="61"/>
    </location>
</feature>
<sequence length="74" mass="8817">MRGQLGQDRLQKSKIKSRDHPKTAVVFVAAFFRDRDIKKRRRFENHIEHGRTQSNIDNNDTLSDDRYRHGEGCY</sequence>
<protein>
    <submittedName>
        <fullName evidence="2">Uncharacterized protein</fullName>
    </submittedName>
</protein>
<gene>
    <name evidence="2" type="ORF">LCGC14_1679040</name>
</gene>
<feature type="compositionally biased region" description="Basic and acidic residues" evidence="1">
    <location>
        <begin position="63"/>
        <end position="74"/>
    </location>
</feature>
<feature type="region of interest" description="Disordered" evidence="1">
    <location>
        <begin position="1"/>
        <end position="20"/>
    </location>
</feature>
<dbReference type="AlphaFoldDB" id="A0A0F9IBL3"/>
<accession>A0A0F9IBL3</accession>
<organism evidence="2">
    <name type="scientific">marine sediment metagenome</name>
    <dbReference type="NCBI Taxonomy" id="412755"/>
    <lineage>
        <taxon>unclassified sequences</taxon>
        <taxon>metagenomes</taxon>
        <taxon>ecological metagenomes</taxon>
    </lineage>
</organism>
<proteinExistence type="predicted"/>
<reference evidence="2" key="1">
    <citation type="journal article" date="2015" name="Nature">
        <title>Complex archaea that bridge the gap between prokaryotes and eukaryotes.</title>
        <authorList>
            <person name="Spang A."/>
            <person name="Saw J.H."/>
            <person name="Jorgensen S.L."/>
            <person name="Zaremba-Niedzwiedzka K."/>
            <person name="Martijn J."/>
            <person name="Lind A.E."/>
            <person name="van Eijk R."/>
            <person name="Schleper C."/>
            <person name="Guy L."/>
            <person name="Ettema T.J."/>
        </authorList>
    </citation>
    <scope>NUCLEOTIDE SEQUENCE</scope>
</reference>